<dbReference type="EMBL" id="AFNH02000384">
    <property type="protein sequence ID" value="EZG72984.1"/>
    <property type="molecule type" value="Genomic_DNA"/>
</dbReference>
<evidence type="ECO:0000256" key="4">
    <source>
        <dbReference type="ARBA" id="ARBA00022777"/>
    </source>
</evidence>
<protein>
    <recommendedName>
        <fullName evidence="6">Diacylglycerol kinase</fullName>
        <shortName evidence="6">DAG kinase</shortName>
        <ecNumber evidence="6">2.7.1.107</ecNumber>
    </recommendedName>
</protein>
<keyword evidence="2 6" id="KW-0808">Transferase</keyword>
<dbReference type="InterPro" id="IPR037607">
    <property type="entry name" value="DGK"/>
</dbReference>
<evidence type="ECO:0000256" key="3">
    <source>
        <dbReference type="ARBA" id="ARBA00022741"/>
    </source>
</evidence>
<keyword evidence="10" id="KW-1185">Reference proteome</keyword>
<feature type="region of interest" description="Disordered" evidence="7">
    <location>
        <begin position="75"/>
        <end position="107"/>
    </location>
</feature>
<evidence type="ECO:0000256" key="5">
    <source>
        <dbReference type="ARBA" id="ARBA00022840"/>
    </source>
</evidence>
<evidence type="ECO:0000256" key="2">
    <source>
        <dbReference type="ARBA" id="ARBA00022679"/>
    </source>
</evidence>
<dbReference type="GeneID" id="22911801"/>
<keyword evidence="4 6" id="KW-0418">Kinase</keyword>
<accession>A0A023B9H9</accession>
<dbReference type="InterPro" id="IPR000756">
    <property type="entry name" value="Diacylglycerol_kin_accessory"/>
</dbReference>
<dbReference type="SUPFAM" id="SSF111331">
    <property type="entry name" value="NAD kinase/diacylglycerol kinase-like"/>
    <property type="match status" value="1"/>
</dbReference>
<reference evidence="9" key="1">
    <citation type="submission" date="2013-12" db="EMBL/GenBank/DDBJ databases">
        <authorList>
            <person name="Omoto C.K."/>
            <person name="Sibley D."/>
            <person name="Venepally P."/>
            <person name="Hadjithomas M."/>
            <person name="Karamycheva S."/>
            <person name="Brunk B."/>
            <person name="Roos D."/>
            <person name="Caler E."/>
            <person name="Lorenzi H."/>
        </authorList>
    </citation>
    <scope>NUCLEOTIDE SEQUENCE</scope>
</reference>
<dbReference type="eggNOG" id="KOG0782">
    <property type="taxonomic scope" value="Eukaryota"/>
</dbReference>
<comment type="catalytic activity">
    <reaction evidence="6">
        <text>a 1,2-diacyl-sn-glycerol + ATP = a 1,2-diacyl-sn-glycero-3-phosphate + ADP + H(+)</text>
        <dbReference type="Rhea" id="RHEA:10272"/>
        <dbReference type="ChEBI" id="CHEBI:15378"/>
        <dbReference type="ChEBI" id="CHEBI:17815"/>
        <dbReference type="ChEBI" id="CHEBI:30616"/>
        <dbReference type="ChEBI" id="CHEBI:58608"/>
        <dbReference type="ChEBI" id="CHEBI:456216"/>
        <dbReference type="EC" id="2.7.1.107"/>
    </reaction>
</comment>
<feature type="region of interest" description="Disordered" evidence="7">
    <location>
        <begin position="1"/>
        <end position="29"/>
    </location>
</feature>
<evidence type="ECO:0000256" key="1">
    <source>
        <dbReference type="ARBA" id="ARBA00009280"/>
    </source>
</evidence>
<dbReference type="SMART" id="SM00045">
    <property type="entry name" value="DAGKa"/>
    <property type="match status" value="1"/>
</dbReference>
<keyword evidence="5 6" id="KW-0067">ATP-binding</keyword>
<feature type="domain" description="DAGKc" evidence="8">
    <location>
        <begin position="124"/>
        <end position="289"/>
    </location>
</feature>
<gene>
    <name evidence="9" type="ORF">GNI_049610</name>
</gene>
<dbReference type="PANTHER" id="PTHR11255">
    <property type="entry name" value="DIACYLGLYCEROL KINASE"/>
    <property type="match status" value="1"/>
</dbReference>
<dbReference type="SMART" id="SM00046">
    <property type="entry name" value="DAGKc"/>
    <property type="match status" value="1"/>
</dbReference>
<organism evidence="9 10">
    <name type="scientific">Gregarina niphandrodes</name>
    <name type="common">Septate eugregarine</name>
    <dbReference type="NCBI Taxonomy" id="110365"/>
    <lineage>
        <taxon>Eukaryota</taxon>
        <taxon>Sar</taxon>
        <taxon>Alveolata</taxon>
        <taxon>Apicomplexa</taxon>
        <taxon>Conoidasida</taxon>
        <taxon>Gregarinasina</taxon>
        <taxon>Eugregarinorida</taxon>
        <taxon>Gregarinidae</taxon>
        <taxon>Gregarina</taxon>
    </lineage>
</organism>
<proteinExistence type="inferred from homology"/>
<dbReference type="PANTHER" id="PTHR11255:SF121">
    <property type="entry name" value="DIACYLGLYCEROL KINASE (ATP)"/>
    <property type="match status" value="1"/>
</dbReference>
<dbReference type="InterPro" id="IPR001206">
    <property type="entry name" value="Diacylglycerol_kinase_cat_dom"/>
</dbReference>
<dbReference type="GO" id="GO:0005524">
    <property type="term" value="F:ATP binding"/>
    <property type="evidence" value="ECO:0007669"/>
    <property type="project" value="UniProtKB-KW"/>
</dbReference>
<dbReference type="GO" id="GO:0016020">
    <property type="term" value="C:membrane"/>
    <property type="evidence" value="ECO:0007669"/>
    <property type="project" value="TreeGrafter"/>
</dbReference>
<comment type="caution">
    <text evidence="9">The sequence shown here is derived from an EMBL/GenBank/DDBJ whole genome shotgun (WGS) entry which is preliminary data.</text>
</comment>
<name>A0A023B9H9_GRENI</name>
<evidence type="ECO:0000259" key="8">
    <source>
        <dbReference type="PROSITE" id="PS50146"/>
    </source>
</evidence>
<dbReference type="AlphaFoldDB" id="A0A023B9H9"/>
<dbReference type="Pfam" id="PF00609">
    <property type="entry name" value="DAGK_acc"/>
    <property type="match status" value="2"/>
</dbReference>
<dbReference type="GO" id="GO:0004143">
    <property type="term" value="F:ATP-dependent diacylglycerol kinase activity"/>
    <property type="evidence" value="ECO:0007669"/>
    <property type="project" value="UniProtKB-EC"/>
</dbReference>
<dbReference type="GO" id="GO:0007200">
    <property type="term" value="P:phospholipase C-activating G protein-coupled receptor signaling pathway"/>
    <property type="evidence" value="ECO:0007669"/>
    <property type="project" value="InterPro"/>
</dbReference>
<evidence type="ECO:0000313" key="10">
    <source>
        <dbReference type="Proteomes" id="UP000019763"/>
    </source>
</evidence>
<feature type="compositionally biased region" description="Polar residues" evidence="7">
    <location>
        <begin position="9"/>
        <end position="18"/>
    </location>
</feature>
<dbReference type="PROSITE" id="PS50146">
    <property type="entry name" value="DAGK"/>
    <property type="match status" value="1"/>
</dbReference>
<dbReference type="InterPro" id="IPR016064">
    <property type="entry name" value="NAD/diacylglycerol_kinase_sf"/>
</dbReference>
<evidence type="ECO:0000256" key="7">
    <source>
        <dbReference type="SAM" id="MobiDB-lite"/>
    </source>
</evidence>
<comment type="similarity">
    <text evidence="1 6">Belongs to the eukaryotic diacylglycerol kinase family.</text>
</comment>
<dbReference type="VEuPathDB" id="CryptoDB:GNI_049610"/>
<sequence>MNRVDSRTETAATSTNASPGKRLDDARKEIDTSNTAATLGAVVSSAAVTAAVGSTAATGNTAAMPEIHVALASGGGMTPGAVGEETPSEAASESALSSGLPRTPSIGLTRVPVGGGVPEVVRDLPRPNAFLFVNPTSGGNAAGCFTAQAINEQLVDELGGDRGPVRLHVADIREGSSGNKPMFLKLKKLVEDLVLENLEERVTVVMAGGDGTVLWGISEIWEHGIDDSYIVFGVIPFGTGNDFAKALNWQPCVIQNPFTFGLPQLRTLVSSWLDSKVILHDIWDLQIKLREGGCFKKIDSSTRQKIVLKDNDGQSSLIMRKKLNNYFSLGVESRIGIGFDRHRKQSAFRNKIVYVNEGVKKTLFHKPVVVSKMIRTMKTNNPSTGRLQTVFSSDPMNMTQRTLRKCASLIAINIPSFASGLDIWKNAHRIGLRDADSRALTKEVKRSITSMRRALSMSNTNTGDALDETFPHTPVAPGVPGSNVTRQRSRRTKLKRCICCVGCSSAPPQGDLAELAEANQQMGDGQLEWVTFGTVTSLGTEQVLEGLGRRIHQGGGPFTLAFHENLGDEDRVYYQIDGEFYIMTKPLE</sequence>
<dbReference type="Proteomes" id="UP000019763">
    <property type="component" value="Unassembled WGS sequence"/>
</dbReference>
<keyword evidence="3 6" id="KW-0547">Nucleotide-binding</keyword>
<dbReference type="Gene3D" id="3.40.50.10330">
    <property type="entry name" value="Probable inorganic polyphosphate/atp-NAD kinase, domain 1"/>
    <property type="match status" value="1"/>
</dbReference>
<feature type="compositionally biased region" description="Low complexity" evidence="7">
    <location>
        <begin position="84"/>
        <end position="98"/>
    </location>
</feature>
<dbReference type="RefSeq" id="XP_011129679.1">
    <property type="nucleotide sequence ID" value="XM_011131377.1"/>
</dbReference>
<dbReference type="OrthoDB" id="242257at2759"/>
<dbReference type="InterPro" id="IPR017438">
    <property type="entry name" value="ATP-NAD_kinase_N"/>
</dbReference>
<evidence type="ECO:0000256" key="6">
    <source>
        <dbReference type="RuleBase" id="RU361128"/>
    </source>
</evidence>
<dbReference type="EC" id="2.7.1.107" evidence="6"/>
<dbReference type="Pfam" id="PF00781">
    <property type="entry name" value="DAGK_cat"/>
    <property type="match status" value="1"/>
</dbReference>
<evidence type="ECO:0000313" key="9">
    <source>
        <dbReference type="EMBL" id="EZG72984.1"/>
    </source>
</evidence>